<sequence length="175" mass="18162">MSYPFAFATLPQPAFASAPQPIQLPGIPSVLPAPAQPVVVVVYASPPPAPAPAPAPAPKAKETKEPAAPPAPKDKTAGFPAPLVKLLRGTDGPFSANEIFSVVPGSSLQSIPEDPVAAEWYTVFRGRFVGVFDQYALADFAVAGVGQGARKQYNTQAEALEAFNKALTWGGVVVI</sequence>
<dbReference type="EMBL" id="JAWWNJ010000046">
    <property type="protein sequence ID" value="KAK7018522.1"/>
    <property type="molecule type" value="Genomic_DNA"/>
</dbReference>
<proteinExistence type="predicted"/>
<dbReference type="Proteomes" id="UP001362999">
    <property type="component" value="Unassembled WGS sequence"/>
</dbReference>
<accession>A0AAW0AZ94</accession>
<evidence type="ECO:0000256" key="1">
    <source>
        <dbReference type="SAM" id="MobiDB-lite"/>
    </source>
</evidence>
<comment type="caution">
    <text evidence="2">The sequence shown here is derived from an EMBL/GenBank/DDBJ whole genome shotgun (WGS) entry which is preliminary data.</text>
</comment>
<dbReference type="InterPro" id="IPR009027">
    <property type="entry name" value="Ribosomal_bL9/RNase_H1_N"/>
</dbReference>
<gene>
    <name evidence="2" type="ORF">R3P38DRAFT_3200900</name>
</gene>
<keyword evidence="3" id="KW-1185">Reference proteome</keyword>
<dbReference type="SUPFAM" id="SSF55658">
    <property type="entry name" value="L9 N-domain-like"/>
    <property type="match status" value="1"/>
</dbReference>
<dbReference type="AlphaFoldDB" id="A0AAW0AZ94"/>
<protein>
    <submittedName>
        <fullName evidence="2">Uncharacterized protein</fullName>
    </submittedName>
</protein>
<organism evidence="2 3">
    <name type="scientific">Favolaschia claudopus</name>
    <dbReference type="NCBI Taxonomy" id="2862362"/>
    <lineage>
        <taxon>Eukaryota</taxon>
        <taxon>Fungi</taxon>
        <taxon>Dikarya</taxon>
        <taxon>Basidiomycota</taxon>
        <taxon>Agaricomycotina</taxon>
        <taxon>Agaricomycetes</taxon>
        <taxon>Agaricomycetidae</taxon>
        <taxon>Agaricales</taxon>
        <taxon>Marasmiineae</taxon>
        <taxon>Mycenaceae</taxon>
        <taxon>Favolaschia</taxon>
    </lineage>
</organism>
<evidence type="ECO:0000313" key="3">
    <source>
        <dbReference type="Proteomes" id="UP001362999"/>
    </source>
</evidence>
<reference evidence="2 3" key="1">
    <citation type="journal article" date="2024" name="J Genomics">
        <title>Draft genome sequencing and assembly of Favolaschia claudopus CIRM-BRFM 2984 isolated from oak limbs.</title>
        <authorList>
            <person name="Navarro D."/>
            <person name="Drula E."/>
            <person name="Chaduli D."/>
            <person name="Cazenave R."/>
            <person name="Ahrendt S."/>
            <person name="Wang J."/>
            <person name="Lipzen A."/>
            <person name="Daum C."/>
            <person name="Barry K."/>
            <person name="Grigoriev I.V."/>
            <person name="Favel A."/>
            <person name="Rosso M.N."/>
            <person name="Martin F."/>
        </authorList>
    </citation>
    <scope>NUCLEOTIDE SEQUENCE [LARGE SCALE GENOMIC DNA]</scope>
    <source>
        <strain evidence="2 3">CIRM-BRFM 2984</strain>
    </source>
</reference>
<feature type="region of interest" description="Disordered" evidence="1">
    <location>
        <begin position="51"/>
        <end position="79"/>
    </location>
</feature>
<evidence type="ECO:0000313" key="2">
    <source>
        <dbReference type="EMBL" id="KAK7018522.1"/>
    </source>
</evidence>
<name>A0AAW0AZ94_9AGAR</name>